<dbReference type="Proteomes" id="UP000800094">
    <property type="component" value="Unassembled WGS sequence"/>
</dbReference>
<protein>
    <submittedName>
        <fullName evidence="2">Uncharacterized protein</fullName>
    </submittedName>
</protein>
<dbReference type="GeneID" id="54588242"/>
<name>A0A6A6IEQ9_9PLEO</name>
<keyword evidence="3" id="KW-1185">Reference proteome</keyword>
<dbReference type="OrthoDB" id="3784760at2759"/>
<evidence type="ECO:0000313" key="3">
    <source>
        <dbReference type="Proteomes" id="UP000800094"/>
    </source>
</evidence>
<proteinExistence type="predicted"/>
<feature type="compositionally biased region" description="Basic and acidic residues" evidence="1">
    <location>
        <begin position="310"/>
        <end position="328"/>
    </location>
</feature>
<dbReference type="RefSeq" id="XP_033684069.1">
    <property type="nucleotide sequence ID" value="XM_033834912.1"/>
</dbReference>
<accession>A0A6A6IEQ9</accession>
<gene>
    <name evidence="2" type="ORF">BU26DRAFT_594753</name>
</gene>
<evidence type="ECO:0000313" key="2">
    <source>
        <dbReference type="EMBL" id="KAF2249065.1"/>
    </source>
</evidence>
<feature type="region of interest" description="Disordered" evidence="1">
    <location>
        <begin position="305"/>
        <end position="383"/>
    </location>
</feature>
<evidence type="ECO:0000256" key="1">
    <source>
        <dbReference type="SAM" id="MobiDB-lite"/>
    </source>
</evidence>
<dbReference type="AlphaFoldDB" id="A0A6A6IEQ9"/>
<reference evidence="2" key="1">
    <citation type="journal article" date="2020" name="Stud. Mycol.">
        <title>101 Dothideomycetes genomes: a test case for predicting lifestyles and emergence of pathogens.</title>
        <authorList>
            <person name="Haridas S."/>
            <person name="Albert R."/>
            <person name="Binder M."/>
            <person name="Bloem J."/>
            <person name="Labutti K."/>
            <person name="Salamov A."/>
            <person name="Andreopoulos B."/>
            <person name="Baker S."/>
            <person name="Barry K."/>
            <person name="Bills G."/>
            <person name="Bluhm B."/>
            <person name="Cannon C."/>
            <person name="Castanera R."/>
            <person name="Culley D."/>
            <person name="Daum C."/>
            <person name="Ezra D."/>
            <person name="Gonzalez J."/>
            <person name="Henrissat B."/>
            <person name="Kuo A."/>
            <person name="Liang C."/>
            <person name="Lipzen A."/>
            <person name="Lutzoni F."/>
            <person name="Magnuson J."/>
            <person name="Mondo S."/>
            <person name="Nolan M."/>
            <person name="Ohm R."/>
            <person name="Pangilinan J."/>
            <person name="Park H.-J."/>
            <person name="Ramirez L."/>
            <person name="Alfaro M."/>
            <person name="Sun H."/>
            <person name="Tritt A."/>
            <person name="Yoshinaga Y."/>
            <person name="Zwiers L.-H."/>
            <person name="Turgeon B."/>
            <person name="Goodwin S."/>
            <person name="Spatafora J."/>
            <person name="Crous P."/>
            <person name="Grigoriev I."/>
        </authorList>
    </citation>
    <scope>NUCLEOTIDE SEQUENCE</scope>
    <source>
        <strain evidence="2">CBS 122368</strain>
    </source>
</reference>
<dbReference type="EMBL" id="ML987195">
    <property type="protein sequence ID" value="KAF2249065.1"/>
    <property type="molecule type" value="Genomic_DNA"/>
</dbReference>
<organism evidence="2 3">
    <name type="scientific">Trematosphaeria pertusa</name>
    <dbReference type="NCBI Taxonomy" id="390896"/>
    <lineage>
        <taxon>Eukaryota</taxon>
        <taxon>Fungi</taxon>
        <taxon>Dikarya</taxon>
        <taxon>Ascomycota</taxon>
        <taxon>Pezizomycotina</taxon>
        <taxon>Dothideomycetes</taxon>
        <taxon>Pleosporomycetidae</taxon>
        <taxon>Pleosporales</taxon>
        <taxon>Massarineae</taxon>
        <taxon>Trematosphaeriaceae</taxon>
        <taxon>Trematosphaeria</taxon>
    </lineage>
</organism>
<sequence length="452" mass="51658">MQPSNTGLFATVETAPSSRAPTPVSYYRLDSQTKGDTLSFLARESVYRRDSGLLPAYQRAISVDISQPPSNKARVYHEQIPRVEYLNVPPAATPRYSAQTFSKQEYDETTRRAQHVDPPDVRRLGILRKPLLGRTEAVDMSAHPLPSLPVENRAPKHILQESDVAVVEEQWYDQNRERRAEQTWDDYEIIAVESEGWPSEPIPTDSSVQTRSRPKDCGLSALQQQNFRHNDLLDPLSATPRNSCVQEYTNVPRRSDTFDDHAQLPSSAELYTYRNTLDEAKEKQWATRKTQPKEQSMRYCFGERALTNTEHQRAASEEPTLRTPEPRSPHVRFAEPTSCPPTPRSSPSLSPRALYDTTRLKPYGPRQPPWGSSEDLELQRRSRTDVRARDDDIRERISAKSLRLLQARQGTSGKKRMTEVEELREQIYEVYPDMTFEGDGDEEGCCCCCVVM</sequence>